<organism evidence="1 2">
    <name type="scientific">Artomyces pyxidatus</name>
    <dbReference type="NCBI Taxonomy" id="48021"/>
    <lineage>
        <taxon>Eukaryota</taxon>
        <taxon>Fungi</taxon>
        <taxon>Dikarya</taxon>
        <taxon>Basidiomycota</taxon>
        <taxon>Agaricomycotina</taxon>
        <taxon>Agaricomycetes</taxon>
        <taxon>Russulales</taxon>
        <taxon>Auriscalpiaceae</taxon>
        <taxon>Artomyces</taxon>
    </lineage>
</organism>
<evidence type="ECO:0000313" key="1">
    <source>
        <dbReference type="EMBL" id="KAI0055896.1"/>
    </source>
</evidence>
<accession>A0ACB8SJL3</accession>
<proteinExistence type="predicted"/>
<name>A0ACB8SJL3_9AGAM</name>
<reference evidence="1" key="2">
    <citation type="journal article" date="2022" name="New Phytol.">
        <title>Evolutionary transition to the ectomycorrhizal habit in the genomes of a hyperdiverse lineage of mushroom-forming fungi.</title>
        <authorList>
            <person name="Looney B."/>
            <person name="Miyauchi S."/>
            <person name="Morin E."/>
            <person name="Drula E."/>
            <person name="Courty P.E."/>
            <person name="Kohler A."/>
            <person name="Kuo A."/>
            <person name="LaButti K."/>
            <person name="Pangilinan J."/>
            <person name="Lipzen A."/>
            <person name="Riley R."/>
            <person name="Andreopoulos W."/>
            <person name="He G."/>
            <person name="Johnson J."/>
            <person name="Nolan M."/>
            <person name="Tritt A."/>
            <person name="Barry K.W."/>
            <person name="Grigoriev I.V."/>
            <person name="Nagy L.G."/>
            <person name="Hibbett D."/>
            <person name="Henrissat B."/>
            <person name="Matheny P.B."/>
            <person name="Labbe J."/>
            <person name="Martin F.M."/>
        </authorList>
    </citation>
    <scope>NUCLEOTIDE SEQUENCE</scope>
    <source>
        <strain evidence="1">HHB10654</strain>
    </source>
</reference>
<reference evidence="1" key="1">
    <citation type="submission" date="2021-03" db="EMBL/GenBank/DDBJ databases">
        <authorList>
            <consortium name="DOE Joint Genome Institute"/>
            <person name="Ahrendt S."/>
            <person name="Looney B.P."/>
            <person name="Miyauchi S."/>
            <person name="Morin E."/>
            <person name="Drula E."/>
            <person name="Courty P.E."/>
            <person name="Chicoki N."/>
            <person name="Fauchery L."/>
            <person name="Kohler A."/>
            <person name="Kuo A."/>
            <person name="Labutti K."/>
            <person name="Pangilinan J."/>
            <person name="Lipzen A."/>
            <person name="Riley R."/>
            <person name="Andreopoulos W."/>
            <person name="He G."/>
            <person name="Johnson J."/>
            <person name="Barry K.W."/>
            <person name="Grigoriev I.V."/>
            <person name="Nagy L."/>
            <person name="Hibbett D."/>
            <person name="Henrissat B."/>
            <person name="Matheny P.B."/>
            <person name="Labbe J."/>
            <person name="Martin F."/>
        </authorList>
    </citation>
    <scope>NUCLEOTIDE SEQUENCE</scope>
    <source>
        <strain evidence="1">HHB10654</strain>
    </source>
</reference>
<sequence>MSINIAHSPSNELTPSNKRQRTDEDEPLVKIVESKELWLDDGNIVVRTTSTSTPTTQTLYKVHKGTLALHSSTFASLFSGPQDAFNVGSERYNGVPVMDLPDAEEDVRDFLKALYFPSETTRHRFVSSPYAGPFSDSHWAVFQDSYSGILRLAVKYEAPLIRKVIADILEMEWPQQLDDWDRVQGVLNEKIDSLYGEEEDVTPYYPNPSRAIRLATDCDIPNVLPIAYYDLMRLLNDVDRALESQTRDFDTSALTADELRKLITGQTLLQKTFRGSIKKFKPPHTPSCAKDHACQHAVSKWLDRQQIRYRGQESDPLRWLETASRWCDDSRITVCPECRMWMSDTLESIRRKLWLGLPEYFGLVSAVMFYAAKET</sequence>
<evidence type="ECO:0000313" key="2">
    <source>
        <dbReference type="Proteomes" id="UP000814140"/>
    </source>
</evidence>
<protein>
    <submittedName>
        <fullName evidence="1">Uncharacterized protein</fullName>
    </submittedName>
</protein>
<keyword evidence="2" id="KW-1185">Reference proteome</keyword>
<dbReference type="EMBL" id="MU277276">
    <property type="protein sequence ID" value="KAI0055896.1"/>
    <property type="molecule type" value="Genomic_DNA"/>
</dbReference>
<comment type="caution">
    <text evidence="1">The sequence shown here is derived from an EMBL/GenBank/DDBJ whole genome shotgun (WGS) entry which is preliminary data.</text>
</comment>
<gene>
    <name evidence="1" type="ORF">BV25DRAFT_1894861</name>
</gene>
<dbReference type="Proteomes" id="UP000814140">
    <property type="component" value="Unassembled WGS sequence"/>
</dbReference>